<reference evidence="2" key="1">
    <citation type="submission" date="2023-03" db="EMBL/GenBank/DDBJ databases">
        <title>Massive genome expansion in bonnet fungi (Mycena s.s.) driven by repeated elements and novel gene families across ecological guilds.</title>
        <authorList>
            <consortium name="Lawrence Berkeley National Laboratory"/>
            <person name="Harder C.B."/>
            <person name="Miyauchi S."/>
            <person name="Viragh M."/>
            <person name="Kuo A."/>
            <person name="Thoen E."/>
            <person name="Andreopoulos B."/>
            <person name="Lu D."/>
            <person name="Skrede I."/>
            <person name="Drula E."/>
            <person name="Henrissat B."/>
            <person name="Morin E."/>
            <person name="Kohler A."/>
            <person name="Barry K."/>
            <person name="LaButti K."/>
            <person name="Morin E."/>
            <person name="Salamov A."/>
            <person name="Lipzen A."/>
            <person name="Mereny Z."/>
            <person name="Hegedus B."/>
            <person name="Baldrian P."/>
            <person name="Stursova M."/>
            <person name="Weitz H."/>
            <person name="Taylor A."/>
            <person name="Grigoriev I.V."/>
            <person name="Nagy L.G."/>
            <person name="Martin F."/>
            <person name="Kauserud H."/>
        </authorList>
    </citation>
    <scope>NUCLEOTIDE SEQUENCE</scope>
    <source>
        <strain evidence="2">CBHHK200</strain>
    </source>
</reference>
<feature type="region of interest" description="Disordered" evidence="1">
    <location>
        <begin position="1"/>
        <end position="60"/>
    </location>
</feature>
<feature type="compositionally biased region" description="Pro residues" evidence="1">
    <location>
        <begin position="205"/>
        <end position="217"/>
    </location>
</feature>
<organism evidence="2 3">
    <name type="scientific">Mycena alexandri</name>
    <dbReference type="NCBI Taxonomy" id="1745969"/>
    <lineage>
        <taxon>Eukaryota</taxon>
        <taxon>Fungi</taxon>
        <taxon>Dikarya</taxon>
        <taxon>Basidiomycota</taxon>
        <taxon>Agaricomycotina</taxon>
        <taxon>Agaricomycetes</taxon>
        <taxon>Agaricomycetidae</taxon>
        <taxon>Agaricales</taxon>
        <taxon>Marasmiineae</taxon>
        <taxon>Mycenaceae</taxon>
        <taxon>Mycena</taxon>
    </lineage>
</organism>
<dbReference type="EMBL" id="JARJCM010000022">
    <property type="protein sequence ID" value="KAJ7040202.1"/>
    <property type="molecule type" value="Genomic_DNA"/>
</dbReference>
<sequence>MCPPPCPAQHDSDPGDVPSVLPSSPPRLIPPLTPSSRFRADPPRPLPRQTRSGAEFSPFMFENAVPYRSDRVSLRELLVRRAAQPESDDESLRGSESDSEDSGSDYSDSDAESGPAAPIFTARMHRASAKAVPRTSSAPPATFTRWVTPPAAPAPRPFLATGIRVRRPGAPIDPRGPTFTHWVNPAPPPPPRSFVERVIRVVRPSPSPPSPRAPPRGAPAAVTTRDHRNKPARARVTREQRLKKRSRDRRVRREHREERRVKSGSALKGITQLRVRLATALRLELNVDEYPLPVASSGWMGKRQFEPERREYTLEEARAIDDEFVVYEWDGVPQPVIDRDD</sequence>
<feature type="compositionally biased region" description="Pro residues" evidence="1">
    <location>
        <begin position="23"/>
        <end position="33"/>
    </location>
</feature>
<evidence type="ECO:0000256" key="1">
    <source>
        <dbReference type="SAM" id="MobiDB-lite"/>
    </source>
</evidence>
<feature type="compositionally biased region" description="Basic residues" evidence="1">
    <location>
        <begin position="227"/>
        <end position="253"/>
    </location>
</feature>
<dbReference type="AlphaFoldDB" id="A0AAD6T6T4"/>
<accession>A0AAD6T6T4</accession>
<proteinExistence type="predicted"/>
<keyword evidence="3" id="KW-1185">Reference proteome</keyword>
<dbReference type="Proteomes" id="UP001218188">
    <property type="component" value="Unassembled WGS sequence"/>
</dbReference>
<protein>
    <submittedName>
        <fullName evidence="2">Uncharacterized protein</fullName>
    </submittedName>
</protein>
<feature type="region of interest" description="Disordered" evidence="1">
    <location>
        <begin position="81"/>
        <end position="162"/>
    </location>
</feature>
<evidence type="ECO:0000313" key="3">
    <source>
        <dbReference type="Proteomes" id="UP001218188"/>
    </source>
</evidence>
<comment type="caution">
    <text evidence="2">The sequence shown here is derived from an EMBL/GenBank/DDBJ whole genome shotgun (WGS) entry which is preliminary data.</text>
</comment>
<gene>
    <name evidence="2" type="ORF">C8F04DRAFT_1253960</name>
</gene>
<feature type="region of interest" description="Disordered" evidence="1">
    <location>
        <begin position="203"/>
        <end position="263"/>
    </location>
</feature>
<feature type="compositionally biased region" description="Acidic residues" evidence="1">
    <location>
        <begin position="97"/>
        <end position="111"/>
    </location>
</feature>
<evidence type="ECO:0000313" key="2">
    <source>
        <dbReference type="EMBL" id="KAJ7040202.1"/>
    </source>
</evidence>
<name>A0AAD6T6T4_9AGAR</name>